<dbReference type="Proteomes" id="UP000646877">
    <property type="component" value="Unassembled WGS sequence"/>
</dbReference>
<evidence type="ECO:0000256" key="2">
    <source>
        <dbReference type="ARBA" id="ARBA00023033"/>
    </source>
</evidence>
<reference evidence="5 7" key="2">
    <citation type="submission" date="2023-10" db="EMBL/GenBank/DDBJ databases">
        <title>To unveil natural product biosynthetic capacity in Pseudoalteromonas.</title>
        <authorList>
            <person name="Wang J."/>
        </authorList>
    </citation>
    <scope>NUCLEOTIDE SEQUENCE [LARGE SCALE GENOMIC DNA]</scope>
    <source>
        <strain evidence="5 7">DSM 15914</strain>
    </source>
</reference>
<accession>A0A8I2H4V3</accession>
<dbReference type="PANTHER" id="PTHR43747">
    <property type="entry name" value="FAD-BINDING PROTEIN"/>
    <property type="match status" value="1"/>
</dbReference>
<gene>
    <name evidence="4" type="ORF">F9Y85_07250</name>
    <name evidence="5" type="ORF">R5H13_22480</name>
</gene>
<keyword evidence="1" id="KW-0560">Oxidoreductase</keyword>
<evidence type="ECO:0000313" key="7">
    <source>
        <dbReference type="Proteomes" id="UP001304419"/>
    </source>
</evidence>
<sequence>MKSDLIIMGSGIAGNLAAMYFRKKFPDINVTLVGKQKSRSPLVGESTVEVTVQFLNAIGLSTLLEEKHYHKYGLSYYFKQSYDKKCNKYVVHEAPGINRLPSFNLNRNVFDQDIRDINATLGIRRIDQDVQEVILSDNNDHKHQVILKGQNGETTHIDADWVIDASGRRRLLAKQLQLHKAPAYQRSSFWFRMNSFDRTKLFEMTDTRVNHHCYDPYYVTHHFYGQGYWIWIIPLKASTGKDHVSIGITYRPELLGQKNVQLESLLTILDNDHPSISAMIRSGSIDDTCSYNNYMYEAEQYYSKSGWYLLGDAAFTFDPANSAGLAYVAHEITQIASMISKDRNHELTQDYVDAMERHVKAQLALQDSWSNWYLIMNDPLKMAWTLKVANMGYFHVVLPNFINGSYLDGRSANHFAKLLPRFSKENAPKCYPFPELLELITEQIDPSQPLAPELIPNLYEKTINFRLYRATNDKDRARFVSRYFFKLARLRLYVMKKVKWQFNIKHGVVMTKSLIAIASDLIKSTVIFCIPSFYVKKAKVNSSLSSPYTNMGDHLRCLTHDKKHTPPLQSMMKNDDQPAQVDSREISEMEM</sequence>
<evidence type="ECO:0000313" key="4">
    <source>
        <dbReference type="EMBL" id="NLR21114.1"/>
    </source>
</evidence>
<proteinExistence type="predicted"/>
<dbReference type="InterPro" id="IPR006905">
    <property type="entry name" value="Flavin_halogenase"/>
</dbReference>
<dbReference type="PANTHER" id="PTHR43747:SF5">
    <property type="entry name" value="FAD-BINDING DOMAIN-CONTAINING PROTEIN"/>
    <property type="match status" value="1"/>
</dbReference>
<dbReference type="AlphaFoldDB" id="A0A8I2H4V3"/>
<dbReference type="EMBL" id="CP137579">
    <property type="protein sequence ID" value="WOX30650.1"/>
    <property type="molecule type" value="Genomic_DNA"/>
</dbReference>
<organism evidence="4 6">
    <name type="scientific">Pseudoalteromonas maricaloris</name>
    <dbReference type="NCBI Taxonomy" id="184924"/>
    <lineage>
        <taxon>Bacteria</taxon>
        <taxon>Pseudomonadati</taxon>
        <taxon>Pseudomonadota</taxon>
        <taxon>Gammaproteobacteria</taxon>
        <taxon>Alteromonadales</taxon>
        <taxon>Pseudoalteromonadaceae</taxon>
        <taxon>Pseudoalteromonas</taxon>
    </lineage>
</organism>
<dbReference type="GO" id="GO:0004497">
    <property type="term" value="F:monooxygenase activity"/>
    <property type="evidence" value="ECO:0007669"/>
    <property type="project" value="UniProtKB-KW"/>
</dbReference>
<name>A0A8I2H4V3_9GAMM</name>
<feature type="compositionally biased region" description="Basic and acidic residues" evidence="3">
    <location>
        <begin position="582"/>
        <end position="591"/>
    </location>
</feature>
<dbReference type="InterPro" id="IPR036188">
    <property type="entry name" value="FAD/NAD-bd_sf"/>
</dbReference>
<dbReference type="Gene3D" id="3.50.50.60">
    <property type="entry name" value="FAD/NAD(P)-binding domain"/>
    <property type="match status" value="1"/>
</dbReference>
<evidence type="ECO:0000313" key="5">
    <source>
        <dbReference type="EMBL" id="WOX30650.1"/>
    </source>
</evidence>
<reference evidence="4" key="1">
    <citation type="submission" date="2019-10" db="EMBL/GenBank/DDBJ databases">
        <authorList>
            <person name="Paulsen S."/>
        </authorList>
    </citation>
    <scope>NUCLEOTIDE SEQUENCE</scope>
    <source>
        <strain evidence="4">LMG 19692</strain>
    </source>
</reference>
<keyword evidence="7" id="KW-1185">Reference proteome</keyword>
<evidence type="ECO:0000256" key="3">
    <source>
        <dbReference type="SAM" id="MobiDB-lite"/>
    </source>
</evidence>
<evidence type="ECO:0000313" key="6">
    <source>
        <dbReference type="Proteomes" id="UP000646877"/>
    </source>
</evidence>
<dbReference type="EMBL" id="WEIA01000003">
    <property type="protein sequence ID" value="NLR21114.1"/>
    <property type="molecule type" value="Genomic_DNA"/>
</dbReference>
<dbReference type="InterPro" id="IPR050816">
    <property type="entry name" value="Flavin-dep_Halogenase_NPB"/>
</dbReference>
<dbReference type="Pfam" id="PF04820">
    <property type="entry name" value="Trp_halogenase"/>
    <property type="match status" value="2"/>
</dbReference>
<protein>
    <submittedName>
        <fullName evidence="4">NAD(P)/FAD-dependent oxidoreductase</fullName>
    </submittedName>
    <submittedName>
        <fullName evidence="5">Tryptophan 7-halogenase</fullName>
    </submittedName>
</protein>
<dbReference type="RefSeq" id="WP_193521723.1">
    <property type="nucleotide sequence ID" value="NZ_CBCSDF010000017.1"/>
</dbReference>
<dbReference type="Proteomes" id="UP001304419">
    <property type="component" value="Chromosome 2"/>
</dbReference>
<dbReference type="SUPFAM" id="SSF51905">
    <property type="entry name" value="FAD/NAD(P)-binding domain"/>
    <property type="match status" value="1"/>
</dbReference>
<feature type="region of interest" description="Disordered" evidence="3">
    <location>
        <begin position="566"/>
        <end position="591"/>
    </location>
</feature>
<keyword evidence="2" id="KW-0503">Monooxygenase</keyword>
<evidence type="ECO:0000256" key="1">
    <source>
        <dbReference type="ARBA" id="ARBA00023002"/>
    </source>
</evidence>